<reference evidence="1" key="1">
    <citation type="submission" date="2022-04" db="EMBL/GenBank/DDBJ databases">
        <title>Chromosome-scale genome assembly of Holotrichia oblita Faldermann.</title>
        <authorList>
            <person name="Rongchong L."/>
        </authorList>
    </citation>
    <scope>NUCLEOTIDE SEQUENCE</scope>
    <source>
        <strain evidence="1">81SQS9</strain>
    </source>
</reference>
<sequence>MHQIGSEPLRYMTIGQLLESTATKYGDRPAIISRGQKTTITFHELLEKADRLAAGLLTLGLQRGDRVGLCLPNRYEWNVVLFACIRADLILGTTGKPKATISSHFNMVNNSYSVARRIELDTKHHIACLPNPLFHAFGIVINTMAALHFGTTFVIPGIGYNPNESLDAIIEEKCSVLYGTPTMYIDLIEVQSQRKENINPEILVTGGALCSVHLFKNMLEVLKVKKVKNQRLPIHQVFVFVHVNTCGVLDVSKCACKTCGDIVKLNENHITCRGICNNVFHLPCVDVKRTEVGTILKKNIKWFCDDCGQTLFSDISLLSLLRSQSEAITKLSEKVDQLLSITTELKSEISILTSNTAVENRNLSTHEQTVECLQKIPTTKTSMSTHKTTITKTPVSDIDPTLQQVKINKQKTYALAASEGNDGFKSISRRRIRKPVKTVETGSAEDHFSGVPKKAWLYAGRSVFGQTEATAVVFHSLPDDDLYHSTATVGYIGNHIEIKVIDAEGNVVPFGKPEKTKETIGADGWLKTGDLFILENTGYGKIVGRLKEMIIRGGENIFPKEIEDFLNTHPDIMEAYVIGVPHARLGEEICAFVRLKEGKSLNHEQMEEFCKGNIAHFKIPRYLKVLTDLPKTASGKVQKFKLKELY</sequence>
<proteinExistence type="predicted"/>
<protein>
    <submittedName>
        <fullName evidence="1">Acyl-coa synthetase</fullName>
    </submittedName>
</protein>
<comment type="caution">
    <text evidence="1">The sequence shown here is derived from an EMBL/GenBank/DDBJ whole genome shotgun (WGS) entry which is preliminary data.</text>
</comment>
<gene>
    <name evidence="1" type="ORF">MML48_5g00009121</name>
</gene>
<organism evidence="1 2">
    <name type="scientific">Holotrichia oblita</name>
    <name type="common">Chafer beetle</name>
    <dbReference type="NCBI Taxonomy" id="644536"/>
    <lineage>
        <taxon>Eukaryota</taxon>
        <taxon>Metazoa</taxon>
        <taxon>Ecdysozoa</taxon>
        <taxon>Arthropoda</taxon>
        <taxon>Hexapoda</taxon>
        <taxon>Insecta</taxon>
        <taxon>Pterygota</taxon>
        <taxon>Neoptera</taxon>
        <taxon>Endopterygota</taxon>
        <taxon>Coleoptera</taxon>
        <taxon>Polyphaga</taxon>
        <taxon>Scarabaeiformia</taxon>
        <taxon>Scarabaeidae</taxon>
        <taxon>Melolonthinae</taxon>
        <taxon>Holotrichia</taxon>
    </lineage>
</organism>
<dbReference type="Proteomes" id="UP001056778">
    <property type="component" value="Chromosome 5"/>
</dbReference>
<name>A0ACB9T4G4_HOLOL</name>
<evidence type="ECO:0000313" key="2">
    <source>
        <dbReference type="Proteomes" id="UP001056778"/>
    </source>
</evidence>
<accession>A0ACB9T4G4</accession>
<evidence type="ECO:0000313" key="1">
    <source>
        <dbReference type="EMBL" id="KAI4461678.1"/>
    </source>
</evidence>
<dbReference type="EMBL" id="CM043019">
    <property type="protein sequence ID" value="KAI4461678.1"/>
    <property type="molecule type" value="Genomic_DNA"/>
</dbReference>
<keyword evidence="2" id="KW-1185">Reference proteome</keyword>